<name>A0A366Y1T3_9BACI</name>
<gene>
    <name evidence="2" type="ORF">DS031_08205</name>
</gene>
<dbReference type="AlphaFoldDB" id="A0A366Y1T3"/>
<comment type="caution">
    <text evidence="2">The sequence shown here is derived from an EMBL/GenBank/DDBJ whole genome shotgun (WGS) entry which is preliminary data.</text>
</comment>
<dbReference type="CDD" id="cd01948">
    <property type="entry name" value="EAL"/>
    <property type="match status" value="1"/>
</dbReference>
<dbReference type="OrthoDB" id="9759607at2"/>
<evidence type="ECO:0000259" key="1">
    <source>
        <dbReference type="PROSITE" id="PS50883"/>
    </source>
</evidence>
<dbReference type="Gene3D" id="3.20.20.450">
    <property type="entry name" value="EAL domain"/>
    <property type="match status" value="1"/>
</dbReference>
<feature type="domain" description="EAL" evidence="1">
    <location>
        <begin position="1"/>
        <end position="87"/>
    </location>
</feature>
<proteinExistence type="predicted"/>
<dbReference type="Proteomes" id="UP000253314">
    <property type="component" value="Unassembled WGS sequence"/>
</dbReference>
<dbReference type="GO" id="GO:0071111">
    <property type="term" value="F:cyclic-guanylate-specific phosphodiesterase activity"/>
    <property type="evidence" value="ECO:0007669"/>
    <property type="project" value="InterPro"/>
</dbReference>
<dbReference type="PANTHER" id="PTHR33121:SF70">
    <property type="entry name" value="SIGNALING PROTEIN YKOW"/>
    <property type="match status" value="1"/>
</dbReference>
<evidence type="ECO:0000313" key="3">
    <source>
        <dbReference type="Proteomes" id="UP000253314"/>
    </source>
</evidence>
<organism evidence="2 3">
    <name type="scientific">Bacillus taeanensis</name>
    <dbReference type="NCBI Taxonomy" id="273032"/>
    <lineage>
        <taxon>Bacteria</taxon>
        <taxon>Bacillati</taxon>
        <taxon>Bacillota</taxon>
        <taxon>Bacilli</taxon>
        <taxon>Bacillales</taxon>
        <taxon>Bacillaceae</taxon>
        <taxon>Bacillus</taxon>
    </lineage>
</organism>
<dbReference type="SUPFAM" id="SSF141868">
    <property type="entry name" value="EAL domain-like"/>
    <property type="match status" value="1"/>
</dbReference>
<dbReference type="EMBL" id="QOCW01000006">
    <property type="protein sequence ID" value="RBW70161.1"/>
    <property type="molecule type" value="Genomic_DNA"/>
</dbReference>
<dbReference type="InterPro" id="IPR050706">
    <property type="entry name" value="Cyclic-di-GMP_PDE-like"/>
</dbReference>
<sequence length="87" mass="10174">MKCIEIFTNKKLKIDKSFVDDIHTDDKAIIKAIMDMAHHLTFHLIAEGIETEEQLTFLRKHLCHFGQGYYFSKPIPAAETEKKIKRI</sequence>
<dbReference type="InterPro" id="IPR001633">
    <property type="entry name" value="EAL_dom"/>
</dbReference>
<dbReference type="PROSITE" id="PS50883">
    <property type="entry name" value="EAL"/>
    <property type="match status" value="1"/>
</dbReference>
<dbReference type="InterPro" id="IPR035919">
    <property type="entry name" value="EAL_sf"/>
</dbReference>
<dbReference type="Pfam" id="PF00563">
    <property type="entry name" value="EAL"/>
    <property type="match status" value="1"/>
</dbReference>
<protein>
    <recommendedName>
        <fullName evidence="1">EAL domain-containing protein</fullName>
    </recommendedName>
</protein>
<evidence type="ECO:0000313" key="2">
    <source>
        <dbReference type="EMBL" id="RBW70161.1"/>
    </source>
</evidence>
<keyword evidence="3" id="KW-1185">Reference proteome</keyword>
<dbReference type="PANTHER" id="PTHR33121">
    <property type="entry name" value="CYCLIC DI-GMP PHOSPHODIESTERASE PDEF"/>
    <property type="match status" value="1"/>
</dbReference>
<reference evidence="2 3" key="1">
    <citation type="submission" date="2018-07" db="EMBL/GenBank/DDBJ databases">
        <title>Lottiidibacillus patelloidae gen. nov., sp. nov., isolated from the intestinal tract of a marine limpet and the reclassification of B. taeanensis BH030017T, B. algicola KMM 3737T and B. hwajinpoensis SW-72T as genus Lottiidibacillus.</title>
        <authorList>
            <person name="Liu R."/>
            <person name="Huang Z."/>
        </authorList>
    </citation>
    <scope>NUCLEOTIDE SEQUENCE [LARGE SCALE GENOMIC DNA]</scope>
    <source>
        <strain evidence="2 3">BH030017</strain>
    </source>
</reference>
<accession>A0A366Y1T3</accession>